<proteinExistence type="predicted"/>
<gene>
    <name evidence="1" type="ORF">K3F53_04000</name>
</gene>
<protein>
    <submittedName>
        <fullName evidence="1">Uncharacterized protein</fullName>
    </submittedName>
</protein>
<name>A0ABX8YD59_ANETH</name>
<evidence type="ECO:0000313" key="1">
    <source>
        <dbReference type="EMBL" id="QYY43421.1"/>
    </source>
</evidence>
<organism evidence="1 2">
    <name type="scientific">Aneurinibacillus thermoaerophilus</name>
    <dbReference type="NCBI Taxonomy" id="143495"/>
    <lineage>
        <taxon>Bacteria</taxon>
        <taxon>Bacillati</taxon>
        <taxon>Bacillota</taxon>
        <taxon>Bacilli</taxon>
        <taxon>Bacillales</taxon>
        <taxon>Paenibacillaceae</taxon>
        <taxon>Aneurinibacillus group</taxon>
        <taxon>Aneurinibacillus</taxon>
    </lineage>
</organism>
<accession>A0ABX8YD59</accession>
<evidence type="ECO:0000313" key="2">
    <source>
        <dbReference type="Proteomes" id="UP000826616"/>
    </source>
</evidence>
<keyword evidence="2" id="KW-1185">Reference proteome</keyword>
<dbReference type="EMBL" id="CP080764">
    <property type="protein sequence ID" value="QYY43421.1"/>
    <property type="molecule type" value="Genomic_DNA"/>
</dbReference>
<dbReference type="GeneID" id="97140521"/>
<sequence>MLLGSVISALSTGLSAVPILFLPHIYHYARHILVALAAEIMMVDFPNIMIPPIGR</sequence>
<dbReference type="RefSeq" id="WP_175493531.1">
    <property type="nucleotide sequence ID" value="NZ_CP080764.1"/>
</dbReference>
<reference evidence="1 2" key="1">
    <citation type="submission" date="2021-08" db="EMBL/GenBank/DDBJ databases">
        <title>Complete genome sequence of the strain Aneurinibacillus thermoaerophilus CCM 8960.</title>
        <authorList>
            <person name="Musilova J."/>
            <person name="Kourilova X."/>
            <person name="Pernicova I."/>
            <person name="Bezdicek M."/>
            <person name="Lengerova M."/>
            <person name="Obruca S."/>
            <person name="Sedlar K."/>
        </authorList>
    </citation>
    <scope>NUCLEOTIDE SEQUENCE [LARGE SCALE GENOMIC DNA]</scope>
    <source>
        <strain evidence="1 2">CCM 8960</strain>
    </source>
</reference>
<dbReference type="Proteomes" id="UP000826616">
    <property type="component" value="Chromosome"/>
</dbReference>